<evidence type="ECO:0000313" key="3">
    <source>
        <dbReference type="EMBL" id="PVD33479.1"/>
    </source>
</evidence>
<feature type="domain" description="SOCS box" evidence="2">
    <location>
        <begin position="62"/>
        <end position="108"/>
    </location>
</feature>
<dbReference type="Pfam" id="PF07525">
    <property type="entry name" value="SOCS_box"/>
    <property type="match status" value="1"/>
</dbReference>
<comment type="caution">
    <text evidence="3">The sequence shown here is derived from an EMBL/GenBank/DDBJ whole genome shotgun (WGS) entry which is preliminary data.</text>
</comment>
<dbReference type="PROSITE" id="PS50225">
    <property type="entry name" value="SOCS"/>
    <property type="match status" value="1"/>
</dbReference>
<dbReference type="CDD" id="cd03716">
    <property type="entry name" value="SOCS_ASB_like"/>
    <property type="match status" value="1"/>
</dbReference>
<organism evidence="3 4">
    <name type="scientific">Pomacea canaliculata</name>
    <name type="common">Golden apple snail</name>
    <dbReference type="NCBI Taxonomy" id="400727"/>
    <lineage>
        <taxon>Eukaryota</taxon>
        <taxon>Metazoa</taxon>
        <taxon>Spiralia</taxon>
        <taxon>Lophotrochozoa</taxon>
        <taxon>Mollusca</taxon>
        <taxon>Gastropoda</taxon>
        <taxon>Caenogastropoda</taxon>
        <taxon>Architaenioglossa</taxon>
        <taxon>Ampullarioidea</taxon>
        <taxon>Ampullariidae</taxon>
        <taxon>Pomacea</taxon>
    </lineage>
</organism>
<dbReference type="Proteomes" id="UP000245119">
    <property type="component" value="Linkage Group LG3"/>
</dbReference>
<dbReference type="OrthoDB" id="439236at2759"/>
<reference evidence="3 4" key="1">
    <citation type="submission" date="2018-04" db="EMBL/GenBank/DDBJ databases">
        <title>The genome of golden apple snail Pomacea canaliculata provides insight into stress tolerance and invasive adaptation.</title>
        <authorList>
            <person name="Liu C."/>
            <person name="Liu B."/>
            <person name="Ren Y."/>
            <person name="Zhang Y."/>
            <person name="Wang H."/>
            <person name="Li S."/>
            <person name="Jiang F."/>
            <person name="Yin L."/>
            <person name="Zhang G."/>
            <person name="Qian W."/>
            <person name="Fan W."/>
        </authorList>
    </citation>
    <scope>NUCLEOTIDE SEQUENCE [LARGE SCALE GENOMIC DNA]</scope>
    <source>
        <strain evidence="3">SZHN2017</strain>
        <tissue evidence="3">Muscle</tissue>
    </source>
</reference>
<feature type="region of interest" description="Disordered" evidence="1">
    <location>
        <begin position="449"/>
        <end position="567"/>
    </location>
</feature>
<sequence length="647" mass="71260">MPSPTQAAFEVEDVQALKILIESGASNNRELFELSAHLEEKFVNNKTRAKTEMLDILKQAASQPRSLESLCRLTVSHALGCGTRREEKVTCLSVPQRLQQYILFHDILSEELQTPEEISHHNLCRRERKMFGQRSREHICRHGRMSRMQSLQASFTGRGVFPHDLVSSPGISTCVTNSARDCVNCFTVRNEQSALARGDMDWQVDTRRDTETSSDTHLDICGHSLRNLVVTRLDCYHNHRTLIGLARDVLSWPRDLFSNIQDSARSCQQPQHGEQKMERCSLVLASDDDASDPVYDLLRRSQDIWTGLFSNNSGKAPITWEENCSQQPGSLTVWGPQEPDALGTDFCVRYKLHPSDFTPGNAIVRKMSFASLMQACMNYSSTVSGEECIAAVFDSVLTKCTGYVGDTLMSTQTALLNVSVVQTATTMLKECFQAGNPCSSVKTPFVPVVPNSSCVQTSTATSTRTRSDETTTQRTTASTQTPRSETTTQTTTASTPTPRSQTTTQATTTSTQTPRSQTTTQTTTASTPTPRSQTTTQATTTSTQTPRSQTTTQTTRVQGSTEHQTYTTWSSRENYTLEVNRTSATQALSSPGLQFSDFPTMPSSRTPTTDGTAATSQSNEVIVESTSSFSTKSQTTIVLVSHNVGPC</sequence>
<dbReference type="AlphaFoldDB" id="A0A2T7PJ86"/>
<gene>
    <name evidence="3" type="ORF">C0Q70_04735</name>
</gene>
<feature type="compositionally biased region" description="Polar residues" evidence="1">
    <location>
        <begin position="556"/>
        <end position="567"/>
    </location>
</feature>
<dbReference type="EMBL" id="PZQS01000003">
    <property type="protein sequence ID" value="PVD33479.1"/>
    <property type="molecule type" value="Genomic_DNA"/>
</dbReference>
<dbReference type="STRING" id="400727.A0A2T7PJ86"/>
<keyword evidence="4" id="KW-1185">Reference proteome</keyword>
<proteinExistence type="predicted"/>
<feature type="compositionally biased region" description="Low complexity" evidence="1">
    <location>
        <begin position="472"/>
        <end position="555"/>
    </location>
</feature>
<dbReference type="InterPro" id="IPR001496">
    <property type="entry name" value="SOCS_box"/>
</dbReference>
<accession>A0A2T7PJ86</accession>
<protein>
    <recommendedName>
        <fullName evidence="2">SOCS box domain-containing protein</fullName>
    </recommendedName>
</protein>
<evidence type="ECO:0000259" key="2">
    <source>
        <dbReference type="PROSITE" id="PS50225"/>
    </source>
</evidence>
<name>A0A2T7PJ86_POMCA</name>
<dbReference type="SMART" id="SM00969">
    <property type="entry name" value="SOCS_box"/>
    <property type="match status" value="1"/>
</dbReference>
<evidence type="ECO:0000256" key="1">
    <source>
        <dbReference type="SAM" id="MobiDB-lite"/>
    </source>
</evidence>
<evidence type="ECO:0000313" key="4">
    <source>
        <dbReference type="Proteomes" id="UP000245119"/>
    </source>
</evidence>